<evidence type="ECO:0000313" key="8">
    <source>
        <dbReference type="EMBL" id="KAB1649173.1"/>
    </source>
</evidence>
<evidence type="ECO:0000256" key="7">
    <source>
        <dbReference type="SAM" id="Phobius"/>
    </source>
</evidence>
<feature type="transmembrane region" description="Helical" evidence="7">
    <location>
        <begin position="296"/>
        <end position="314"/>
    </location>
</feature>
<sequence length="394" mass="41030">MGVARDDHSTHHSGDDARPPRDGARMTTIDPNREAPADSGGAAPQKGAAVPRVAVTPTNRVLRALSFRNISAIYIFIALFIIFAILTPDTFLQPGVWRTLLDAQAITVLTACAVLLPLITGAFNLAIGAEVGLAGILVAMFMSSLGLPVPVAMLLTLAAGALVGAISGLIITKGKIDSFIATLGISSILTAAIAWFSGGQQILGLPTEFRIVSLSNVAGITTPVIIMLVVAFAIWYVTERTPLGRRMYASGFNKDAARLAGIDVARLQIGALVAGGVVAALAGILLSSRINAGDPTLGPSMLLPALSAVFLGSTQFRGGRFNVWGTVIAVYVLAVGVKGLQLMGAPGWINDLFNGVALLLAVGLSRMERTARRTGAIRRATTFGRGGREPRSTE</sequence>
<dbReference type="GO" id="GO:0022857">
    <property type="term" value="F:transmembrane transporter activity"/>
    <property type="evidence" value="ECO:0007669"/>
    <property type="project" value="InterPro"/>
</dbReference>
<evidence type="ECO:0000256" key="3">
    <source>
        <dbReference type="ARBA" id="ARBA00022692"/>
    </source>
</evidence>
<name>A0A6H9WIV5_9MICO</name>
<feature type="compositionally biased region" description="Basic and acidic residues" evidence="6">
    <location>
        <begin position="1"/>
        <end position="24"/>
    </location>
</feature>
<feature type="transmembrane region" description="Helical" evidence="7">
    <location>
        <begin position="269"/>
        <end position="290"/>
    </location>
</feature>
<dbReference type="GO" id="GO:0005886">
    <property type="term" value="C:plasma membrane"/>
    <property type="evidence" value="ECO:0007669"/>
    <property type="project" value="UniProtKB-SubCell"/>
</dbReference>
<evidence type="ECO:0000256" key="4">
    <source>
        <dbReference type="ARBA" id="ARBA00022989"/>
    </source>
</evidence>
<dbReference type="AlphaFoldDB" id="A0A6H9WIV5"/>
<keyword evidence="4 7" id="KW-1133">Transmembrane helix</keyword>
<evidence type="ECO:0000256" key="2">
    <source>
        <dbReference type="ARBA" id="ARBA00022475"/>
    </source>
</evidence>
<evidence type="ECO:0000313" key="9">
    <source>
        <dbReference type="Proteomes" id="UP000431744"/>
    </source>
</evidence>
<dbReference type="EMBL" id="WBJY01000001">
    <property type="protein sequence ID" value="KAB1649173.1"/>
    <property type="molecule type" value="Genomic_DNA"/>
</dbReference>
<comment type="subcellular location">
    <subcellularLocation>
        <location evidence="1">Cell membrane</location>
        <topology evidence="1">Multi-pass membrane protein</topology>
    </subcellularLocation>
</comment>
<feature type="transmembrane region" description="Helical" evidence="7">
    <location>
        <begin position="321"/>
        <end position="341"/>
    </location>
</feature>
<feature type="transmembrane region" description="Helical" evidence="7">
    <location>
        <begin position="178"/>
        <end position="197"/>
    </location>
</feature>
<dbReference type="OrthoDB" id="9808136at2"/>
<keyword evidence="3 7" id="KW-0812">Transmembrane</keyword>
<dbReference type="InterPro" id="IPR001851">
    <property type="entry name" value="ABC_transp_permease"/>
</dbReference>
<feature type="transmembrane region" description="Helical" evidence="7">
    <location>
        <begin position="151"/>
        <end position="171"/>
    </location>
</feature>
<feature type="transmembrane region" description="Helical" evidence="7">
    <location>
        <begin position="70"/>
        <end position="87"/>
    </location>
</feature>
<gene>
    <name evidence="8" type="ORF">F8O04_02520</name>
</gene>
<feature type="transmembrane region" description="Helical" evidence="7">
    <location>
        <begin position="125"/>
        <end position="145"/>
    </location>
</feature>
<keyword evidence="5 7" id="KW-0472">Membrane</keyword>
<proteinExistence type="predicted"/>
<feature type="transmembrane region" description="Helical" evidence="7">
    <location>
        <begin position="217"/>
        <end position="237"/>
    </location>
</feature>
<evidence type="ECO:0000256" key="1">
    <source>
        <dbReference type="ARBA" id="ARBA00004651"/>
    </source>
</evidence>
<dbReference type="CDD" id="cd06579">
    <property type="entry name" value="TM_PBP1_transp_AraH_like"/>
    <property type="match status" value="1"/>
</dbReference>
<dbReference type="PANTHER" id="PTHR32196">
    <property type="entry name" value="ABC TRANSPORTER PERMEASE PROTEIN YPHD-RELATED-RELATED"/>
    <property type="match status" value="1"/>
</dbReference>
<dbReference type="Proteomes" id="UP000431744">
    <property type="component" value="Unassembled WGS sequence"/>
</dbReference>
<dbReference type="Pfam" id="PF02653">
    <property type="entry name" value="BPD_transp_2"/>
    <property type="match status" value="1"/>
</dbReference>
<organism evidence="8 9">
    <name type="scientific">Pseudoclavibacter endophyticus</name>
    <dbReference type="NCBI Taxonomy" id="1778590"/>
    <lineage>
        <taxon>Bacteria</taxon>
        <taxon>Bacillati</taxon>
        <taxon>Actinomycetota</taxon>
        <taxon>Actinomycetes</taxon>
        <taxon>Micrococcales</taxon>
        <taxon>Microbacteriaceae</taxon>
        <taxon>Pseudoclavibacter</taxon>
    </lineage>
</organism>
<protein>
    <submittedName>
        <fullName evidence="8">ABC transporter permease</fullName>
    </submittedName>
</protein>
<dbReference type="PANTHER" id="PTHR32196:SF72">
    <property type="entry name" value="RIBOSE IMPORT PERMEASE PROTEIN RBSC"/>
    <property type="match status" value="1"/>
</dbReference>
<evidence type="ECO:0000256" key="6">
    <source>
        <dbReference type="SAM" id="MobiDB-lite"/>
    </source>
</evidence>
<feature type="transmembrane region" description="Helical" evidence="7">
    <location>
        <begin position="99"/>
        <end position="118"/>
    </location>
</feature>
<keyword evidence="9" id="KW-1185">Reference proteome</keyword>
<reference evidence="8 9" key="1">
    <citation type="submission" date="2019-09" db="EMBL/GenBank/DDBJ databases">
        <title>Phylogeny of genus Pseudoclavibacter and closely related genus.</title>
        <authorList>
            <person name="Li Y."/>
        </authorList>
    </citation>
    <scope>NUCLEOTIDE SEQUENCE [LARGE SCALE GENOMIC DNA]</scope>
    <source>
        <strain evidence="8 9">EGI 60007</strain>
    </source>
</reference>
<evidence type="ECO:0000256" key="5">
    <source>
        <dbReference type="ARBA" id="ARBA00023136"/>
    </source>
</evidence>
<feature type="transmembrane region" description="Helical" evidence="7">
    <location>
        <begin position="347"/>
        <end position="364"/>
    </location>
</feature>
<feature type="region of interest" description="Disordered" evidence="6">
    <location>
        <begin position="1"/>
        <end position="49"/>
    </location>
</feature>
<comment type="caution">
    <text evidence="8">The sequence shown here is derived from an EMBL/GenBank/DDBJ whole genome shotgun (WGS) entry which is preliminary data.</text>
</comment>
<keyword evidence="2" id="KW-1003">Cell membrane</keyword>
<accession>A0A6H9WIV5</accession>